<dbReference type="OrthoDB" id="147233at2"/>
<sequence length="381" mass="42674">MTQQLSSETPLPKHNWSPEQVEKNDAMPQNSIVQWWYTTTSIPEVSPDASFFKRETVRKSHLLSTVLFYYIIVFIVFLPCCLLLRNPNIAWAVSGLIIAAVVGLILNRRGLTSLASIIIVIMCELVLSLAIVMLTPLDEPSIQLYDLYIMIELLVVSLLPARSVFLLALVNSLIIVASLIYQPHLASMNLDIQTQLIPLLVRPIALQFIVAGVSYIWVSSTTKAIARADRAEMVATLEHVLGDQKRELEEGIEHILQTHVAIANGNLNARAPLTQDNALWQIARALNTLLVRFQRAVQAERELQRVEQAVASCVYTTQKAEQEHQLPRLPFTQTAIDPLIAALQGKTLSYTQIPTSQQNNIHTPLPSKSKMYSQTPRPKHL</sequence>
<feature type="region of interest" description="Disordered" evidence="1">
    <location>
        <begin position="354"/>
        <end position="381"/>
    </location>
</feature>
<feature type="transmembrane region" description="Helical" evidence="2">
    <location>
        <begin position="62"/>
        <end position="84"/>
    </location>
</feature>
<feature type="transmembrane region" description="Helical" evidence="2">
    <location>
        <begin position="164"/>
        <end position="184"/>
    </location>
</feature>
<feature type="compositionally biased region" description="Polar residues" evidence="1">
    <location>
        <begin position="370"/>
        <end position="381"/>
    </location>
</feature>
<feature type="transmembrane region" description="Helical" evidence="2">
    <location>
        <begin position="196"/>
        <end position="218"/>
    </location>
</feature>
<dbReference type="InterPro" id="IPR003660">
    <property type="entry name" value="HAMP_dom"/>
</dbReference>
<keyword evidence="5" id="KW-1185">Reference proteome</keyword>
<feature type="transmembrane region" description="Helical" evidence="2">
    <location>
        <begin position="114"/>
        <end position="136"/>
    </location>
</feature>
<keyword evidence="2" id="KW-0812">Transmembrane</keyword>
<keyword evidence="2" id="KW-1133">Transmembrane helix</keyword>
<dbReference type="AlphaFoldDB" id="A0A5A5TE05"/>
<protein>
    <recommendedName>
        <fullName evidence="3">HAMP domain-containing protein</fullName>
    </recommendedName>
</protein>
<dbReference type="EMBL" id="BIXY01000043">
    <property type="protein sequence ID" value="GCF09455.1"/>
    <property type="molecule type" value="Genomic_DNA"/>
</dbReference>
<comment type="caution">
    <text evidence="4">The sequence shown here is derived from an EMBL/GenBank/DDBJ whole genome shotgun (WGS) entry which is preliminary data.</text>
</comment>
<dbReference type="RefSeq" id="WP_149402394.1">
    <property type="nucleotide sequence ID" value="NZ_BIXY01000043.1"/>
</dbReference>
<proteinExistence type="predicted"/>
<evidence type="ECO:0000256" key="1">
    <source>
        <dbReference type="SAM" id="MobiDB-lite"/>
    </source>
</evidence>
<evidence type="ECO:0000313" key="4">
    <source>
        <dbReference type="EMBL" id="GCF09455.1"/>
    </source>
</evidence>
<dbReference type="PROSITE" id="PS50885">
    <property type="entry name" value="HAMP"/>
    <property type="match status" value="1"/>
</dbReference>
<organism evidence="4 5">
    <name type="scientific">Dictyobacter arantiisoli</name>
    <dbReference type="NCBI Taxonomy" id="2014874"/>
    <lineage>
        <taxon>Bacteria</taxon>
        <taxon>Bacillati</taxon>
        <taxon>Chloroflexota</taxon>
        <taxon>Ktedonobacteria</taxon>
        <taxon>Ktedonobacterales</taxon>
        <taxon>Dictyobacteraceae</taxon>
        <taxon>Dictyobacter</taxon>
    </lineage>
</organism>
<evidence type="ECO:0000313" key="5">
    <source>
        <dbReference type="Proteomes" id="UP000322530"/>
    </source>
</evidence>
<feature type="domain" description="HAMP" evidence="3">
    <location>
        <begin position="261"/>
        <end position="298"/>
    </location>
</feature>
<dbReference type="GO" id="GO:0007165">
    <property type="term" value="P:signal transduction"/>
    <property type="evidence" value="ECO:0007669"/>
    <property type="project" value="InterPro"/>
</dbReference>
<dbReference type="GO" id="GO:0016020">
    <property type="term" value="C:membrane"/>
    <property type="evidence" value="ECO:0007669"/>
    <property type="project" value="InterPro"/>
</dbReference>
<reference evidence="4 5" key="1">
    <citation type="submission" date="2019-01" db="EMBL/GenBank/DDBJ databases">
        <title>Draft genome sequence of Dictyobacter sp. Uno17.</title>
        <authorList>
            <person name="Wang C.M."/>
            <person name="Zheng Y."/>
            <person name="Sakai Y."/>
            <person name="Abe K."/>
            <person name="Yokota A."/>
            <person name="Yabe S."/>
        </authorList>
    </citation>
    <scope>NUCLEOTIDE SEQUENCE [LARGE SCALE GENOMIC DNA]</scope>
    <source>
        <strain evidence="4 5">Uno17</strain>
    </source>
</reference>
<keyword evidence="2" id="KW-0472">Membrane</keyword>
<feature type="transmembrane region" description="Helical" evidence="2">
    <location>
        <begin position="90"/>
        <end position="107"/>
    </location>
</feature>
<gene>
    <name evidence="4" type="ORF">KDI_30190</name>
</gene>
<dbReference type="Proteomes" id="UP000322530">
    <property type="component" value="Unassembled WGS sequence"/>
</dbReference>
<name>A0A5A5TE05_9CHLR</name>
<evidence type="ECO:0000256" key="2">
    <source>
        <dbReference type="SAM" id="Phobius"/>
    </source>
</evidence>
<feature type="region of interest" description="Disordered" evidence="1">
    <location>
        <begin position="1"/>
        <end position="25"/>
    </location>
</feature>
<feature type="transmembrane region" description="Helical" evidence="2">
    <location>
        <begin position="142"/>
        <end position="159"/>
    </location>
</feature>
<accession>A0A5A5TE05</accession>
<evidence type="ECO:0000259" key="3">
    <source>
        <dbReference type="PROSITE" id="PS50885"/>
    </source>
</evidence>